<name>A0A1A0QPP6_MYCPR</name>
<dbReference type="AlphaFoldDB" id="A0A1A0QPP6"/>
<keyword evidence="1" id="KW-1133">Transmembrane helix</keyword>
<accession>A0A1A0QPP6</accession>
<keyword evidence="1" id="KW-0812">Transmembrane</keyword>
<protein>
    <submittedName>
        <fullName evidence="2">Uncharacterized protein</fullName>
    </submittedName>
</protein>
<sequence length="133" mass="14059">MLKAFRRIPVSNVAYVLLLVAFVALGLFVTAMALGSNLAVVAAIAMIACLGSAVAGFRASARRLSAARLPGAPTNNVSMFSIPVDQSQVDRYREMYRAEGQVRTTEGTMAVLPGGESKNLIAPSADTRHRHAA</sequence>
<organism evidence="2 3">
    <name type="scientific">Mycolicibacterium peregrinum</name>
    <name type="common">Mycobacterium peregrinum</name>
    <dbReference type="NCBI Taxonomy" id="43304"/>
    <lineage>
        <taxon>Bacteria</taxon>
        <taxon>Bacillati</taxon>
        <taxon>Actinomycetota</taxon>
        <taxon>Actinomycetes</taxon>
        <taxon>Mycobacteriales</taxon>
        <taxon>Mycobacteriaceae</taxon>
        <taxon>Mycolicibacterium</taxon>
    </lineage>
</organism>
<feature type="transmembrane region" description="Helical" evidence="1">
    <location>
        <begin position="40"/>
        <end position="59"/>
    </location>
</feature>
<evidence type="ECO:0000313" key="2">
    <source>
        <dbReference type="EMBL" id="OBB24165.1"/>
    </source>
</evidence>
<evidence type="ECO:0000313" key="3">
    <source>
        <dbReference type="Proteomes" id="UP000093902"/>
    </source>
</evidence>
<dbReference type="EMBL" id="LZSO01000041">
    <property type="protein sequence ID" value="OBB24165.1"/>
    <property type="molecule type" value="Genomic_DNA"/>
</dbReference>
<keyword evidence="1" id="KW-0472">Membrane</keyword>
<gene>
    <name evidence="2" type="ORF">A5792_30615</name>
</gene>
<dbReference type="RefSeq" id="WP_064936285.1">
    <property type="nucleotide sequence ID" value="NZ_LZSO01000041.1"/>
</dbReference>
<reference evidence="3" key="1">
    <citation type="submission" date="2016-06" db="EMBL/GenBank/DDBJ databases">
        <authorList>
            <person name="Sutton G."/>
            <person name="Brinkac L."/>
            <person name="Sanka R."/>
            <person name="Adams M."/>
            <person name="Lau E."/>
            <person name="Mehaffy C."/>
            <person name="Tameris M."/>
            <person name="Hatherill M."/>
            <person name="Hanekom W."/>
            <person name="Mahomed H."/>
            <person name="Mcshane H."/>
        </authorList>
    </citation>
    <scope>NUCLEOTIDE SEQUENCE [LARGE SCALE GENOMIC DNA]</scope>
    <source>
        <strain evidence="3">852002-51209_SCH5440388</strain>
    </source>
</reference>
<dbReference type="Proteomes" id="UP000093902">
    <property type="component" value="Unassembled WGS sequence"/>
</dbReference>
<dbReference type="OrthoDB" id="4735475at2"/>
<comment type="caution">
    <text evidence="2">The sequence shown here is derived from an EMBL/GenBank/DDBJ whole genome shotgun (WGS) entry which is preliminary data.</text>
</comment>
<evidence type="ECO:0000256" key="1">
    <source>
        <dbReference type="SAM" id="Phobius"/>
    </source>
</evidence>
<proteinExistence type="predicted"/>
<feature type="transmembrane region" description="Helical" evidence="1">
    <location>
        <begin position="12"/>
        <end position="34"/>
    </location>
</feature>